<name>A0A5E4CUT0_MARMO</name>
<dbReference type="Proteomes" id="UP000335636">
    <property type="component" value="Unassembled WGS sequence"/>
</dbReference>
<organism evidence="2 3">
    <name type="scientific">Marmota monax</name>
    <name type="common">Woodchuck</name>
    <dbReference type="NCBI Taxonomy" id="9995"/>
    <lineage>
        <taxon>Eukaryota</taxon>
        <taxon>Metazoa</taxon>
        <taxon>Chordata</taxon>
        <taxon>Craniata</taxon>
        <taxon>Vertebrata</taxon>
        <taxon>Euteleostomi</taxon>
        <taxon>Mammalia</taxon>
        <taxon>Eutheria</taxon>
        <taxon>Euarchontoglires</taxon>
        <taxon>Glires</taxon>
        <taxon>Rodentia</taxon>
        <taxon>Sciuromorpha</taxon>
        <taxon>Sciuridae</taxon>
        <taxon>Xerinae</taxon>
        <taxon>Marmotini</taxon>
        <taxon>Marmota</taxon>
    </lineage>
</organism>
<comment type="caution">
    <text evidence="2">The sequence shown here is derived from an EMBL/GenBank/DDBJ whole genome shotgun (WGS) entry which is preliminary data.</text>
</comment>
<reference evidence="2" key="1">
    <citation type="submission" date="2019-04" db="EMBL/GenBank/DDBJ databases">
        <authorList>
            <person name="Alioto T."/>
            <person name="Alioto T."/>
        </authorList>
    </citation>
    <scope>NUCLEOTIDE SEQUENCE [LARGE SCALE GENOMIC DNA]</scope>
</reference>
<evidence type="ECO:0000313" key="2">
    <source>
        <dbReference type="EMBL" id="VTJ85578.1"/>
    </source>
</evidence>
<keyword evidence="3" id="KW-1185">Reference proteome</keyword>
<feature type="compositionally biased region" description="Low complexity" evidence="1">
    <location>
        <begin position="150"/>
        <end position="168"/>
    </location>
</feature>
<feature type="region of interest" description="Disordered" evidence="1">
    <location>
        <begin position="33"/>
        <end position="70"/>
    </location>
</feature>
<gene>
    <name evidence="2" type="ORF">MONAX_5E030404</name>
</gene>
<feature type="region of interest" description="Disordered" evidence="1">
    <location>
        <begin position="150"/>
        <end position="193"/>
    </location>
</feature>
<protein>
    <submittedName>
        <fullName evidence="2">Uncharacterized protein</fullName>
    </submittedName>
</protein>
<feature type="region of interest" description="Disordered" evidence="1">
    <location>
        <begin position="100"/>
        <end position="126"/>
    </location>
</feature>
<sequence length="193" mass="20248">MGEFANREPVGGLCRPALCTELIFLPPLASRQGGGVWGARSGHQASSPSHRRKCPPQLVEPSLHRPPAWPGLPSAGAVPYRRQGWGPGHFLLHLGPASATPRLAQEGPSPTHSHPTRERPGVEPRSMPCTLRARLCPPAKTCGSLDVAHSSSGLALAGPGLAVGTAGRPRLRPRRRGAEEAQALGDPGNRLGN</sequence>
<accession>A0A5E4CUT0</accession>
<dbReference type="AlphaFoldDB" id="A0A5E4CUT0"/>
<evidence type="ECO:0000256" key="1">
    <source>
        <dbReference type="SAM" id="MobiDB-lite"/>
    </source>
</evidence>
<proteinExistence type="predicted"/>
<evidence type="ECO:0000313" key="3">
    <source>
        <dbReference type="Proteomes" id="UP000335636"/>
    </source>
</evidence>
<dbReference type="EMBL" id="CABDUW010002125">
    <property type="protein sequence ID" value="VTJ85578.1"/>
    <property type="molecule type" value="Genomic_DNA"/>
</dbReference>